<reference evidence="9" key="3">
    <citation type="submission" date="2025-08" db="UniProtKB">
        <authorList>
            <consortium name="RefSeq"/>
        </authorList>
    </citation>
    <scope>IDENTIFICATION</scope>
    <source>
        <tissue evidence="9">Whole organism</tissue>
    </source>
</reference>
<dbReference type="InterPro" id="IPR051475">
    <property type="entry name" value="Diverse_Ion_Transporter"/>
</dbReference>
<keyword evidence="3 6" id="KW-0812">Transmembrane</keyword>
<dbReference type="Pfam" id="PF03600">
    <property type="entry name" value="CitMHS"/>
    <property type="match status" value="1"/>
</dbReference>
<feature type="transmembrane region" description="Helical" evidence="6">
    <location>
        <begin position="249"/>
        <end position="268"/>
    </location>
</feature>
<dbReference type="PANTHER" id="PTHR43568:SF1">
    <property type="entry name" value="P PROTEIN"/>
    <property type="match status" value="1"/>
</dbReference>
<gene>
    <name evidence="9" type="primary">LOC108609678</name>
</gene>
<feature type="transmembrane region" description="Helical" evidence="6">
    <location>
        <begin position="572"/>
        <end position="592"/>
    </location>
</feature>
<comment type="subcellular location">
    <subcellularLocation>
        <location evidence="1">Membrane</location>
        <topology evidence="1">Multi-pass membrane protein</topology>
    </subcellularLocation>
</comment>
<dbReference type="PANTHER" id="PTHR43568">
    <property type="entry name" value="P PROTEIN"/>
    <property type="match status" value="1"/>
</dbReference>
<dbReference type="RefSeq" id="XP_017856890.1">
    <property type="nucleotide sequence ID" value="XM_018001401.1"/>
</dbReference>
<evidence type="ECO:0000256" key="5">
    <source>
        <dbReference type="ARBA" id="ARBA00023136"/>
    </source>
</evidence>
<feature type="transmembrane region" description="Helical" evidence="6">
    <location>
        <begin position="28"/>
        <end position="47"/>
    </location>
</feature>
<feature type="transmembrane region" description="Helical" evidence="6">
    <location>
        <begin position="290"/>
        <end position="315"/>
    </location>
</feature>
<reference evidence="8" key="1">
    <citation type="journal article" date="1997" name="Nucleic Acids Res.">
        <title>tRNAscan-SE: a program for improved detection of transfer RNA genes in genomic sequence.</title>
        <authorList>
            <person name="Lowe T.M."/>
            <person name="Eddy S.R."/>
        </authorList>
    </citation>
    <scope>NUCLEOTIDE SEQUENCE [LARGE SCALE GENOMIC DNA]</scope>
</reference>
<feature type="transmembrane region" description="Helical" evidence="6">
    <location>
        <begin position="659"/>
        <end position="684"/>
    </location>
</feature>
<dbReference type="GeneID" id="108609678"/>
<evidence type="ECO:0000256" key="1">
    <source>
        <dbReference type="ARBA" id="ARBA00004141"/>
    </source>
</evidence>
<keyword evidence="2" id="KW-0813">Transport</keyword>
<evidence type="ECO:0000259" key="7">
    <source>
        <dbReference type="Pfam" id="PF03600"/>
    </source>
</evidence>
<evidence type="ECO:0000256" key="3">
    <source>
        <dbReference type="ARBA" id="ARBA00022692"/>
    </source>
</evidence>
<feature type="transmembrane region" description="Helical" evidence="6">
    <location>
        <begin position="604"/>
        <end position="625"/>
    </location>
</feature>
<feature type="transmembrane region" description="Helical" evidence="6">
    <location>
        <begin position="220"/>
        <end position="237"/>
    </location>
</feature>
<feature type="domain" description="Citrate transporter-like" evidence="7">
    <location>
        <begin position="209"/>
        <end position="625"/>
    </location>
</feature>
<evidence type="ECO:0000256" key="4">
    <source>
        <dbReference type="ARBA" id="ARBA00022989"/>
    </source>
</evidence>
<keyword evidence="4 6" id="KW-1133">Transmembrane helix</keyword>
<dbReference type="Proteomes" id="UP000694904">
    <property type="component" value="Chromosome 3"/>
</dbReference>
<feature type="transmembrane region" description="Helical" evidence="6">
    <location>
        <begin position="196"/>
        <end position="214"/>
    </location>
</feature>
<proteinExistence type="predicted"/>
<feature type="transmembrane region" description="Helical" evidence="6">
    <location>
        <begin position="499"/>
        <end position="519"/>
    </location>
</feature>
<evidence type="ECO:0000256" key="6">
    <source>
        <dbReference type="SAM" id="Phobius"/>
    </source>
</evidence>
<name>A0ABM1NPK4_DROAR</name>
<sequence length="694" mass="78163">MDSAGNTFSNYRLDTEDSDKLPRKICNIVKFCLFLLVWLYSSVYLITTAPKVPSTFLVPVLPYRKYVIRSRDKTHHSDIDIHFSGPLDKRLIRNPEQATDLDPHIKVKVKSFNAMANETELESDTWFLFLLANQDVMSHTISKQFTLKKVKKPSEEKHQRTSHGEFHELNVILTNYHNQAFALFVVVNYNPVSTHVGVAGGIMLLIFLYVLIIWDLADRALVALLTSMGGMGLLCMMNARPQLIEFVQWIHLDCLMYVFLLMVIVSIVDETAVFDFIAAITYEASRGKPWLLVLILCVCAAIFSAILDNVTIILLMAPITLRLCQKLALCTTIVLMSVTMFANIGNVLSSLNKHSIMKLDIAPILKAQHITYGNYVLHLFPGVILSLAVAYGVLYGFLKKYLYRPSTVFGSITSLQVRADKLKKVGAHLSQYQNNRITQLRRIENEQIGEREEMDFASTLSDLKANCIVKNLPLLVGSCISLAVLFILCLPTIDNTVHYMTPNWIALFATMLLLILGNLQELDVLLARIDWRSLIFFAALLVLFKSIRYLGIDYWTINMLHKIVSNTRKDRQLAVSILVLTAVAAIESAIMPNMVMKSLMVNEAISMSVSCNLPFAPLLWSIAYGSSFGENSNLICSLANVITVGLAHQEGYRYSYKHFFMIGFPITVATLLISTLYLLIAHLVCNWHSPSAQL</sequence>
<protein>
    <submittedName>
        <fullName evidence="9">P protein-like</fullName>
    </submittedName>
</protein>
<evidence type="ECO:0000256" key="2">
    <source>
        <dbReference type="ARBA" id="ARBA00022448"/>
    </source>
</evidence>
<feature type="transmembrane region" description="Helical" evidence="6">
    <location>
        <begin position="531"/>
        <end position="552"/>
    </location>
</feature>
<reference evidence="8" key="2">
    <citation type="journal article" date="2016" name="G3 (Bethesda)">
        <title>Genome Evolution in Three Species of Cactophilic Drosophila.</title>
        <authorList>
            <person name="Sanchez-Flores A."/>
            <person name="Penazola F."/>
            <person name="Carpinteyro-Ponce J."/>
            <person name="Nazario-Yepiz N."/>
            <person name="Abreu-Goodger C."/>
            <person name="Machado C.A."/>
            <person name="Markow T.A."/>
        </authorList>
    </citation>
    <scope>NUCLEOTIDE SEQUENCE [LARGE SCALE GENOMIC DNA]</scope>
</reference>
<evidence type="ECO:0000313" key="8">
    <source>
        <dbReference type="Proteomes" id="UP000694904"/>
    </source>
</evidence>
<keyword evidence="8" id="KW-1185">Reference proteome</keyword>
<keyword evidence="5 6" id="KW-0472">Membrane</keyword>
<dbReference type="InterPro" id="IPR004680">
    <property type="entry name" value="Cit_transptr-like_dom"/>
</dbReference>
<evidence type="ECO:0000313" key="9">
    <source>
        <dbReference type="RefSeq" id="XP_017856890.1"/>
    </source>
</evidence>
<accession>A0ABM1NPK4</accession>
<organism evidence="8 9">
    <name type="scientific">Drosophila arizonae</name>
    <name type="common">Fruit fly</name>
    <dbReference type="NCBI Taxonomy" id="7263"/>
    <lineage>
        <taxon>Eukaryota</taxon>
        <taxon>Metazoa</taxon>
        <taxon>Ecdysozoa</taxon>
        <taxon>Arthropoda</taxon>
        <taxon>Hexapoda</taxon>
        <taxon>Insecta</taxon>
        <taxon>Pterygota</taxon>
        <taxon>Neoptera</taxon>
        <taxon>Endopterygota</taxon>
        <taxon>Diptera</taxon>
        <taxon>Brachycera</taxon>
        <taxon>Muscomorpha</taxon>
        <taxon>Ephydroidea</taxon>
        <taxon>Drosophilidae</taxon>
        <taxon>Drosophila</taxon>
    </lineage>
</organism>
<feature type="transmembrane region" description="Helical" evidence="6">
    <location>
        <begin position="375"/>
        <end position="398"/>
    </location>
</feature>
<feature type="transmembrane region" description="Helical" evidence="6">
    <location>
        <begin position="327"/>
        <end position="348"/>
    </location>
</feature>
<feature type="transmembrane region" description="Helical" evidence="6">
    <location>
        <begin position="472"/>
        <end position="493"/>
    </location>
</feature>